<dbReference type="InParanoid" id="A0A409XI28"/>
<evidence type="ECO:0000256" key="3">
    <source>
        <dbReference type="ARBA" id="ARBA00023306"/>
    </source>
</evidence>
<dbReference type="Proteomes" id="UP000283269">
    <property type="component" value="Unassembled WGS sequence"/>
</dbReference>
<organism evidence="5 6">
    <name type="scientific">Psilocybe cyanescens</name>
    <dbReference type="NCBI Taxonomy" id="93625"/>
    <lineage>
        <taxon>Eukaryota</taxon>
        <taxon>Fungi</taxon>
        <taxon>Dikarya</taxon>
        <taxon>Basidiomycota</taxon>
        <taxon>Agaricomycotina</taxon>
        <taxon>Agaricomycetes</taxon>
        <taxon>Agaricomycetidae</taxon>
        <taxon>Agaricales</taxon>
        <taxon>Agaricineae</taxon>
        <taxon>Strophariaceae</taxon>
        <taxon>Psilocybe</taxon>
    </lineage>
</organism>
<dbReference type="InterPro" id="IPR036322">
    <property type="entry name" value="WD40_repeat_dom_sf"/>
</dbReference>
<dbReference type="STRING" id="93625.A0A409XI28"/>
<dbReference type="SMART" id="SM00320">
    <property type="entry name" value="WD40"/>
    <property type="match status" value="3"/>
</dbReference>
<keyword evidence="1 4" id="KW-0853">WD repeat</keyword>
<accession>A0A409XI28</accession>
<dbReference type="InterPro" id="IPR001680">
    <property type="entry name" value="WD40_rpt"/>
</dbReference>
<dbReference type="GO" id="GO:1905786">
    <property type="term" value="P:positive regulation of anaphase-promoting complex-dependent catabolic process"/>
    <property type="evidence" value="ECO:0007669"/>
    <property type="project" value="TreeGrafter"/>
</dbReference>
<evidence type="ECO:0000256" key="2">
    <source>
        <dbReference type="ARBA" id="ARBA00022737"/>
    </source>
</evidence>
<dbReference type="PANTHER" id="PTHR19918:SF1">
    <property type="entry name" value="FIZZY-RELATED PROTEIN HOMOLOG"/>
    <property type="match status" value="1"/>
</dbReference>
<keyword evidence="6" id="KW-1185">Reference proteome</keyword>
<evidence type="ECO:0000256" key="4">
    <source>
        <dbReference type="PROSITE-ProRule" id="PRU00221"/>
    </source>
</evidence>
<dbReference type="PROSITE" id="PS00678">
    <property type="entry name" value="WD_REPEATS_1"/>
    <property type="match status" value="1"/>
</dbReference>
<keyword evidence="3" id="KW-0131">Cell cycle</keyword>
<comment type="caution">
    <text evidence="5">The sequence shown here is derived from an EMBL/GenBank/DDBJ whole genome shotgun (WGS) entry which is preliminary data.</text>
</comment>
<protein>
    <submittedName>
        <fullName evidence="5">Uncharacterized protein</fullName>
    </submittedName>
</protein>
<dbReference type="GO" id="GO:0005680">
    <property type="term" value="C:anaphase-promoting complex"/>
    <property type="evidence" value="ECO:0007669"/>
    <property type="project" value="TreeGrafter"/>
</dbReference>
<dbReference type="InterPro" id="IPR019775">
    <property type="entry name" value="WD40_repeat_CS"/>
</dbReference>
<dbReference type="Pfam" id="PF00400">
    <property type="entry name" value="WD40"/>
    <property type="match status" value="2"/>
</dbReference>
<proteinExistence type="predicted"/>
<gene>
    <name evidence="5" type="ORF">CVT25_014623</name>
</gene>
<evidence type="ECO:0000313" key="5">
    <source>
        <dbReference type="EMBL" id="PPQ90390.1"/>
    </source>
</evidence>
<dbReference type="OrthoDB" id="10263272at2759"/>
<reference evidence="5 6" key="1">
    <citation type="journal article" date="2018" name="Evol. Lett.">
        <title>Horizontal gene cluster transfer increased hallucinogenic mushroom diversity.</title>
        <authorList>
            <person name="Reynolds H.T."/>
            <person name="Vijayakumar V."/>
            <person name="Gluck-Thaler E."/>
            <person name="Korotkin H.B."/>
            <person name="Matheny P.B."/>
            <person name="Slot J.C."/>
        </authorList>
    </citation>
    <scope>NUCLEOTIDE SEQUENCE [LARGE SCALE GENOMIC DNA]</scope>
    <source>
        <strain evidence="5 6">2631</strain>
    </source>
</reference>
<keyword evidence="2" id="KW-0677">Repeat</keyword>
<evidence type="ECO:0000256" key="1">
    <source>
        <dbReference type="ARBA" id="ARBA00022574"/>
    </source>
</evidence>
<dbReference type="PROSITE" id="PS50082">
    <property type="entry name" value="WD_REPEATS_2"/>
    <property type="match status" value="1"/>
</dbReference>
<dbReference type="AlphaFoldDB" id="A0A409XI28"/>
<sequence length="197" mass="20768">VLDAPELADDFYLNLVDWSSTNVLGVGLGSCVYLWTAHNASVSKLCDLTPSNDTISSVSWVQKGSTLAVGTLAGRLHIYDANTLQLQRTNDGGAGTATLASGGNDNNVCIWDLRGSGRPGAGGSRGAPIAGGEDNIPNDVPVWKFHEHTAAVKALAWDPHVWGILATGGGTQDKHIRFWNVINGTMLQELDMGSQVS</sequence>
<feature type="repeat" description="WD" evidence="4">
    <location>
        <begin position="145"/>
        <end position="189"/>
    </location>
</feature>
<evidence type="ECO:0000313" key="6">
    <source>
        <dbReference type="Proteomes" id="UP000283269"/>
    </source>
</evidence>
<dbReference type="Gene3D" id="2.130.10.10">
    <property type="entry name" value="YVTN repeat-like/Quinoprotein amine dehydrogenase"/>
    <property type="match status" value="2"/>
</dbReference>
<dbReference type="GO" id="GO:1990757">
    <property type="term" value="F:ubiquitin ligase activator activity"/>
    <property type="evidence" value="ECO:0007669"/>
    <property type="project" value="TreeGrafter"/>
</dbReference>
<dbReference type="InterPro" id="IPR015943">
    <property type="entry name" value="WD40/YVTN_repeat-like_dom_sf"/>
</dbReference>
<dbReference type="PANTHER" id="PTHR19918">
    <property type="entry name" value="CELL DIVISION CYCLE 20 CDC20 FIZZY -RELATED"/>
    <property type="match status" value="1"/>
</dbReference>
<dbReference type="EMBL" id="NHYD01001636">
    <property type="protein sequence ID" value="PPQ90390.1"/>
    <property type="molecule type" value="Genomic_DNA"/>
</dbReference>
<dbReference type="InterPro" id="IPR033010">
    <property type="entry name" value="Cdc20/Fizzy"/>
</dbReference>
<name>A0A409XI28_PSICY</name>
<dbReference type="GO" id="GO:0010997">
    <property type="term" value="F:anaphase-promoting complex binding"/>
    <property type="evidence" value="ECO:0007669"/>
    <property type="project" value="InterPro"/>
</dbReference>
<dbReference type="GO" id="GO:0031145">
    <property type="term" value="P:anaphase-promoting complex-dependent catabolic process"/>
    <property type="evidence" value="ECO:0007669"/>
    <property type="project" value="TreeGrafter"/>
</dbReference>
<feature type="non-terminal residue" evidence="5">
    <location>
        <position position="1"/>
    </location>
</feature>
<dbReference type="SUPFAM" id="SSF50978">
    <property type="entry name" value="WD40 repeat-like"/>
    <property type="match status" value="1"/>
</dbReference>